<sequence>MISEFDLLSEKISQLASLTHALRRENAELRLKNTELRQENRQLTERMESAHQRVSSLIETLPVADQGGETDK</sequence>
<dbReference type="Proteomes" id="UP001164794">
    <property type="component" value="Chromosome"/>
</dbReference>
<reference evidence="2" key="2">
    <citation type="journal article" date="2022" name="Front. Microbiol.">
        <title>New perspectives on an old grouping: The genomic and phenotypic variability of Oxalobacter formigenes and the implications for calcium oxalate stone prevention.</title>
        <authorList>
            <person name="Chmiel J.A."/>
            <person name="Carr C."/>
            <person name="Stuivenberg G.A."/>
            <person name="Venema R."/>
            <person name="Chanyi R.M."/>
            <person name="Al K.F."/>
            <person name="Giguere D."/>
            <person name="Say H."/>
            <person name="Akouris P.P."/>
            <person name="Dominguez Romero S.A."/>
            <person name="Kwong A."/>
            <person name="Tai V."/>
            <person name="Koval S.F."/>
            <person name="Razvi H."/>
            <person name="Bjazevic J."/>
            <person name="Burton J.P."/>
        </authorList>
    </citation>
    <scope>NUCLEOTIDE SEQUENCE</scope>
    <source>
        <strain evidence="2">OxK</strain>
    </source>
</reference>
<evidence type="ECO:0000256" key="1">
    <source>
        <dbReference type="SAM" id="MobiDB-lite"/>
    </source>
</evidence>
<dbReference type="Proteomes" id="UP001164819">
    <property type="component" value="Chromosome"/>
</dbReference>
<dbReference type="RefSeq" id="WP_269264883.1">
    <property type="nucleotide sequence ID" value="NZ_CP098248.1"/>
</dbReference>
<dbReference type="AlphaFoldDB" id="A0A9E9NYU1"/>
<gene>
    <name evidence="3" type="ORF">NB645_01270</name>
    <name evidence="2" type="ORF">NB646_02380</name>
</gene>
<keyword evidence="4" id="KW-1185">Reference proteome</keyword>
<evidence type="ECO:0000313" key="4">
    <source>
        <dbReference type="Proteomes" id="UP001164794"/>
    </source>
</evidence>
<protein>
    <submittedName>
        <fullName evidence="2">DUF904 domain-containing protein</fullName>
    </submittedName>
</protein>
<evidence type="ECO:0000313" key="2">
    <source>
        <dbReference type="EMBL" id="WAV91625.1"/>
    </source>
</evidence>
<dbReference type="EMBL" id="CP098251">
    <property type="protein sequence ID" value="WAV91625.1"/>
    <property type="molecule type" value="Genomic_DNA"/>
</dbReference>
<name>A0A9E9NYU1_9BURK</name>
<dbReference type="EMBL" id="CP098248">
    <property type="protein sequence ID" value="WAV97410.1"/>
    <property type="molecule type" value="Genomic_DNA"/>
</dbReference>
<feature type="region of interest" description="Disordered" evidence="1">
    <location>
        <begin position="45"/>
        <end position="72"/>
    </location>
</feature>
<evidence type="ECO:0000313" key="3">
    <source>
        <dbReference type="EMBL" id="WAV97410.1"/>
    </source>
</evidence>
<organism evidence="2">
    <name type="scientific">Oxalobacter aliiformigenes</name>
    <dbReference type="NCBI Taxonomy" id="2946593"/>
    <lineage>
        <taxon>Bacteria</taxon>
        <taxon>Pseudomonadati</taxon>
        <taxon>Pseudomonadota</taxon>
        <taxon>Betaproteobacteria</taxon>
        <taxon>Burkholderiales</taxon>
        <taxon>Oxalobacteraceae</taxon>
        <taxon>Oxalobacter</taxon>
    </lineage>
</organism>
<accession>A0A9E9NYU1</accession>
<proteinExistence type="predicted"/>
<reference evidence="3" key="1">
    <citation type="journal article" date="2022" name="Front. Microbiol.">
        <title>New perspectives on an old grouping: The genomic and phenotypic variability of Oxalobacter formigenes and the implications for calcium oxalate stone prevention.</title>
        <authorList>
            <person name="Chmiel J.A."/>
            <person name="Carr C."/>
            <person name="Stuivenberg G.A."/>
            <person name="Venema R."/>
            <person name="Chanyi R.M."/>
            <person name="Al K.F."/>
            <person name="Giguere D."/>
            <person name="Say H."/>
            <person name="Akouris P.P."/>
            <person name="Dominguez Romero S.A."/>
            <person name="Kwong A."/>
            <person name="Tai V."/>
            <person name="Koval S.F."/>
            <person name="Razvi H."/>
            <person name="Bjazevic J."/>
            <person name="Burton J.P."/>
        </authorList>
    </citation>
    <scope>NUCLEOTIDE SEQUENCE</scope>
    <source>
        <strain evidence="3">HOxNP-1</strain>
    </source>
</reference>
<dbReference type="Gene3D" id="1.20.5.340">
    <property type="match status" value="1"/>
</dbReference>